<dbReference type="Proteomes" id="UP000596938">
    <property type="component" value="Unassembled WGS sequence"/>
</dbReference>
<gene>
    <name evidence="1" type="ORF">GCM10011577_38780</name>
</gene>
<proteinExistence type="predicted"/>
<comment type="caution">
    <text evidence="1">The sequence shown here is derived from an EMBL/GenBank/DDBJ whole genome shotgun (WGS) entry which is preliminary data.</text>
</comment>
<accession>A0ABQ1Y2I7</accession>
<dbReference type="EMBL" id="BMKU01000018">
    <property type="protein sequence ID" value="GGH10071.1"/>
    <property type="molecule type" value="Genomic_DNA"/>
</dbReference>
<evidence type="ECO:0000313" key="1">
    <source>
        <dbReference type="EMBL" id="GGH10071.1"/>
    </source>
</evidence>
<reference evidence="2" key="1">
    <citation type="journal article" date="2019" name="Int. J. Syst. Evol. Microbiol.">
        <title>The Global Catalogue of Microorganisms (GCM) 10K type strain sequencing project: providing services to taxonomists for standard genome sequencing and annotation.</title>
        <authorList>
            <consortium name="The Broad Institute Genomics Platform"/>
            <consortium name="The Broad Institute Genome Sequencing Center for Infectious Disease"/>
            <person name="Wu L."/>
            <person name="Ma J."/>
        </authorList>
    </citation>
    <scope>NUCLEOTIDE SEQUENCE [LARGE SCALE GENOMIC DNA]</scope>
    <source>
        <strain evidence="2">CGMCC 1.1927</strain>
    </source>
</reference>
<keyword evidence="2" id="KW-1185">Reference proteome</keyword>
<protein>
    <submittedName>
        <fullName evidence="1">Uncharacterized protein</fullName>
    </submittedName>
</protein>
<name>A0ABQ1Y2I7_9MICC</name>
<organism evidence="1 2">
    <name type="scientific">Pseudarthrobacter polychromogenes</name>
    <dbReference type="NCBI Taxonomy" id="1676"/>
    <lineage>
        <taxon>Bacteria</taxon>
        <taxon>Bacillati</taxon>
        <taxon>Actinomycetota</taxon>
        <taxon>Actinomycetes</taxon>
        <taxon>Micrococcales</taxon>
        <taxon>Micrococcaceae</taxon>
        <taxon>Pseudarthrobacter</taxon>
    </lineage>
</organism>
<evidence type="ECO:0000313" key="2">
    <source>
        <dbReference type="Proteomes" id="UP000596938"/>
    </source>
</evidence>
<sequence>MGESSPVKTSCSLMNSTRTPRRVRPWTRANNRVAVADEPEQFGQLRPCGVPAGGLVREDPVQDLALELAQLILIKGADPHVANALTVHGGLQSSVCENECRLTQWTGQVLLGCGRIALTRRAATVSLGGNNLTVV</sequence>